<gene>
    <name evidence="1" type="ORF">V1477_011456</name>
</gene>
<sequence>MDLSNFEDLQKIKLKKKRKGKKEVRFIIKIMKKAHKEKLKSVRNRKILRKKKIYNPNKFCIISFLALQKYHVENIVDLPFDAQFFQQKFREIFIHLFVSYYYYQDINISNIFMKCRCHECRLTLK</sequence>
<evidence type="ECO:0000313" key="2">
    <source>
        <dbReference type="Proteomes" id="UP001607303"/>
    </source>
</evidence>
<name>A0ABD2BZ98_VESMC</name>
<proteinExistence type="predicted"/>
<dbReference type="AlphaFoldDB" id="A0ABD2BZ98"/>
<comment type="caution">
    <text evidence="1">The sequence shown here is derived from an EMBL/GenBank/DDBJ whole genome shotgun (WGS) entry which is preliminary data.</text>
</comment>
<accession>A0ABD2BZ98</accession>
<evidence type="ECO:0000313" key="1">
    <source>
        <dbReference type="EMBL" id="KAL2738097.1"/>
    </source>
</evidence>
<organism evidence="1 2">
    <name type="scientific">Vespula maculifrons</name>
    <name type="common">Eastern yellow jacket</name>
    <name type="synonym">Wasp</name>
    <dbReference type="NCBI Taxonomy" id="7453"/>
    <lineage>
        <taxon>Eukaryota</taxon>
        <taxon>Metazoa</taxon>
        <taxon>Ecdysozoa</taxon>
        <taxon>Arthropoda</taxon>
        <taxon>Hexapoda</taxon>
        <taxon>Insecta</taxon>
        <taxon>Pterygota</taxon>
        <taxon>Neoptera</taxon>
        <taxon>Endopterygota</taxon>
        <taxon>Hymenoptera</taxon>
        <taxon>Apocrita</taxon>
        <taxon>Aculeata</taxon>
        <taxon>Vespoidea</taxon>
        <taxon>Vespidae</taxon>
        <taxon>Vespinae</taxon>
        <taxon>Vespula</taxon>
    </lineage>
</organism>
<reference evidence="1 2" key="1">
    <citation type="journal article" date="2024" name="Ann. Entomol. Soc. Am.">
        <title>Genomic analyses of the southern and eastern yellowjacket wasps (Hymenoptera: Vespidae) reveal evolutionary signatures of social life.</title>
        <authorList>
            <person name="Catto M.A."/>
            <person name="Caine P.B."/>
            <person name="Orr S.E."/>
            <person name="Hunt B.G."/>
            <person name="Goodisman M.A.D."/>
        </authorList>
    </citation>
    <scope>NUCLEOTIDE SEQUENCE [LARGE SCALE GENOMIC DNA]</scope>
    <source>
        <strain evidence="1">232</strain>
        <tissue evidence="1">Head and thorax</tissue>
    </source>
</reference>
<protein>
    <submittedName>
        <fullName evidence="1">Uncharacterized protein</fullName>
    </submittedName>
</protein>
<dbReference type="Proteomes" id="UP001607303">
    <property type="component" value="Unassembled WGS sequence"/>
</dbReference>
<dbReference type="EMBL" id="JAYRBN010000063">
    <property type="protein sequence ID" value="KAL2738097.1"/>
    <property type="molecule type" value="Genomic_DNA"/>
</dbReference>
<keyword evidence="2" id="KW-1185">Reference proteome</keyword>